<feature type="signal peptide" evidence="1">
    <location>
        <begin position="1"/>
        <end position="26"/>
    </location>
</feature>
<dbReference type="Pfam" id="PF02089">
    <property type="entry name" value="Palm_thioest"/>
    <property type="match status" value="1"/>
</dbReference>
<name>A0ABX8RH10_NOCIO</name>
<protein>
    <submittedName>
        <fullName evidence="2">Alpha/beta hydrolase</fullName>
    </submittedName>
</protein>
<keyword evidence="3" id="KW-1185">Reference proteome</keyword>
<dbReference type="RefSeq" id="WP_218469781.1">
    <property type="nucleotide sequence ID" value="NZ_BAABJN010000003.1"/>
</dbReference>
<feature type="chain" id="PRO_5047035041" evidence="1">
    <location>
        <begin position="27"/>
        <end position="240"/>
    </location>
</feature>
<dbReference type="EMBL" id="CP078145">
    <property type="protein sequence ID" value="QXN88898.1"/>
    <property type="molecule type" value="Genomic_DNA"/>
</dbReference>
<dbReference type="Proteomes" id="UP000694257">
    <property type="component" value="Chromosome"/>
</dbReference>
<gene>
    <name evidence="2" type="ORF">KV110_25355</name>
</gene>
<dbReference type="GO" id="GO:0016787">
    <property type="term" value="F:hydrolase activity"/>
    <property type="evidence" value="ECO:0007669"/>
    <property type="project" value="UniProtKB-KW"/>
</dbReference>
<reference evidence="2 3" key="1">
    <citation type="submission" date="2021-07" db="EMBL/GenBank/DDBJ databases">
        <title>Whole Genome Sequence of Nocardia Iowensis.</title>
        <authorList>
            <person name="Lamm A."/>
            <person name="Collins-Fairclough A.M."/>
            <person name="Bunk B."/>
            <person name="Sproer C."/>
        </authorList>
    </citation>
    <scope>NUCLEOTIDE SEQUENCE [LARGE SCALE GENOMIC DNA]</scope>
    <source>
        <strain evidence="2 3">NRRL 5646</strain>
    </source>
</reference>
<keyword evidence="1" id="KW-0732">Signal</keyword>
<organism evidence="2 3">
    <name type="scientific">Nocardia iowensis</name>
    <dbReference type="NCBI Taxonomy" id="204891"/>
    <lineage>
        <taxon>Bacteria</taxon>
        <taxon>Bacillati</taxon>
        <taxon>Actinomycetota</taxon>
        <taxon>Actinomycetes</taxon>
        <taxon>Mycobacteriales</taxon>
        <taxon>Nocardiaceae</taxon>
        <taxon>Nocardia</taxon>
    </lineage>
</organism>
<evidence type="ECO:0000313" key="2">
    <source>
        <dbReference type="EMBL" id="QXN88898.1"/>
    </source>
</evidence>
<accession>A0ABX8RH10</accession>
<evidence type="ECO:0000256" key="1">
    <source>
        <dbReference type="SAM" id="SignalP"/>
    </source>
</evidence>
<keyword evidence="2" id="KW-0378">Hydrolase</keyword>
<sequence length="240" mass="25135">MLVRIVRVILVMCCAIAGFGVGPAGAVPGGANPVLVIGGIGTDVGPLEVLRTWLGSRGYTAYWMVLRAHPTENAPFGSAPIAESAQAVAEQVAEIRRETGAERVDLVGHSMGGLAQRHYIKFLGGLGQVGTYVDVGTPELGIVLALECADRYPGCRDLLPWSEFIRDLNAPPAIPPGLPAYHLYTEIAFENVPLPGATNASVQSFCAGRRVAHGDQLVDGAVQQLIDSALRGGPLSSTCP</sequence>
<proteinExistence type="predicted"/>
<evidence type="ECO:0000313" key="3">
    <source>
        <dbReference type="Proteomes" id="UP000694257"/>
    </source>
</evidence>